<dbReference type="PANTHER" id="PTHR12714">
    <property type="entry name" value="PROTEIN-S ISOPRENYLCYSTEINE O-METHYLTRANSFERASE"/>
    <property type="match status" value="1"/>
</dbReference>
<comment type="caution">
    <text evidence="6">The sequence shown here is derived from an EMBL/GenBank/DDBJ whole genome shotgun (WGS) entry which is preliminary data.</text>
</comment>
<evidence type="ECO:0000256" key="5">
    <source>
        <dbReference type="SAM" id="Phobius"/>
    </source>
</evidence>
<evidence type="ECO:0000256" key="1">
    <source>
        <dbReference type="ARBA" id="ARBA00004127"/>
    </source>
</evidence>
<evidence type="ECO:0008006" key="8">
    <source>
        <dbReference type="Google" id="ProtNLM"/>
    </source>
</evidence>
<keyword evidence="4 5" id="KW-0472">Membrane</keyword>
<organism evidence="6 7">
    <name type="scientific">Nitrincola tibetensis</name>
    <dbReference type="NCBI Taxonomy" id="2219697"/>
    <lineage>
        <taxon>Bacteria</taxon>
        <taxon>Pseudomonadati</taxon>
        <taxon>Pseudomonadota</taxon>
        <taxon>Gammaproteobacteria</taxon>
        <taxon>Oceanospirillales</taxon>
        <taxon>Oceanospirillaceae</taxon>
        <taxon>Nitrincola</taxon>
    </lineage>
</organism>
<dbReference type="RefSeq" id="WP_112156968.1">
    <property type="nucleotide sequence ID" value="NZ_QKRX01000001.1"/>
</dbReference>
<dbReference type="PANTHER" id="PTHR12714:SF24">
    <property type="entry name" value="SLR1182 PROTEIN"/>
    <property type="match status" value="1"/>
</dbReference>
<dbReference type="InterPro" id="IPR007318">
    <property type="entry name" value="Phopholipid_MeTrfase"/>
</dbReference>
<reference evidence="6 7" key="1">
    <citation type="submission" date="2018-06" db="EMBL/GenBank/DDBJ databases">
        <title>Nitrincola tibetense sp. nov., isolated from Lake XuguoCo on Tibetan Plateau.</title>
        <authorList>
            <person name="Xing P."/>
        </authorList>
    </citation>
    <scope>NUCLEOTIDE SEQUENCE [LARGE SCALE GENOMIC DNA]</scope>
    <source>
        <strain evidence="7">xg18</strain>
    </source>
</reference>
<feature type="transmembrane region" description="Helical" evidence="5">
    <location>
        <begin position="12"/>
        <end position="32"/>
    </location>
</feature>
<gene>
    <name evidence="6" type="ORF">DN062_01815</name>
</gene>
<dbReference type="GO" id="GO:0016740">
    <property type="term" value="F:transferase activity"/>
    <property type="evidence" value="ECO:0007669"/>
    <property type="project" value="UniProtKB-ARBA"/>
</dbReference>
<evidence type="ECO:0000256" key="3">
    <source>
        <dbReference type="ARBA" id="ARBA00022989"/>
    </source>
</evidence>
<dbReference type="GO" id="GO:0012505">
    <property type="term" value="C:endomembrane system"/>
    <property type="evidence" value="ECO:0007669"/>
    <property type="project" value="UniProtKB-SubCell"/>
</dbReference>
<comment type="subcellular location">
    <subcellularLocation>
        <location evidence="1">Endomembrane system</location>
        <topology evidence="1">Multi-pass membrane protein</topology>
    </subcellularLocation>
</comment>
<keyword evidence="7" id="KW-1185">Reference proteome</keyword>
<keyword evidence="2 5" id="KW-0812">Transmembrane</keyword>
<dbReference type="EMBL" id="QKRX01000001">
    <property type="protein sequence ID" value="RAU19835.1"/>
    <property type="molecule type" value="Genomic_DNA"/>
</dbReference>
<dbReference type="Proteomes" id="UP000250744">
    <property type="component" value="Unassembled WGS sequence"/>
</dbReference>
<dbReference type="Pfam" id="PF04191">
    <property type="entry name" value="PEMT"/>
    <property type="match status" value="1"/>
</dbReference>
<evidence type="ECO:0000313" key="6">
    <source>
        <dbReference type="EMBL" id="RAU19835.1"/>
    </source>
</evidence>
<feature type="transmembrane region" description="Helical" evidence="5">
    <location>
        <begin position="38"/>
        <end position="59"/>
    </location>
</feature>
<proteinExistence type="predicted"/>
<feature type="transmembrane region" description="Helical" evidence="5">
    <location>
        <begin position="94"/>
        <end position="121"/>
    </location>
</feature>
<dbReference type="AlphaFoldDB" id="A0A364NSH2"/>
<keyword evidence="3 5" id="KW-1133">Transmembrane helix</keyword>
<sequence>MRSLELAIPPVALAVLFAIGMIFLTYVAPTAVPVPARIGITATLVLIGALVALAGVYSFRQQKTTVNPFTPEKSSSLIVTGIYRFSRNPMYLRFFIALLGLCVYLANWASAFLLPAFVAYMNCFQIKPEERALEKLFGQQFLDYCKSVRRWL</sequence>
<evidence type="ECO:0000256" key="2">
    <source>
        <dbReference type="ARBA" id="ARBA00022692"/>
    </source>
</evidence>
<dbReference type="Gene3D" id="1.20.120.1630">
    <property type="match status" value="1"/>
</dbReference>
<protein>
    <recommendedName>
        <fullName evidence="8">Isoprenylcysteine carboxylmethyltransferase family protein</fullName>
    </recommendedName>
</protein>
<evidence type="ECO:0000256" key="4">
    <source>
        <dbReference type="ARBA" id="ARBA00023136"/>
    </source>
</evidence>
<dbReference type="OrthoDB" id="9811969at2"/>
<accession>A0A364NSH2</accession>
<name>A0A364NSH2_9GAMM</name>
<evidence type="ECO:0000313" key="7">
    <source>
        <dbReference type="Proteomes" id="UP000250744"/>
    </source>
</evidence>